<dbReference type="AlphaFoldDB" id="M0PGW3"/>
<dbReference type="RefSeq" id="WP_007998968.1">
    <property type="nucleotide sequence ID" value="NZ_AOJI01000017.1"/>
</dbReference>
<name>M0PGW3_9EURY</name>
<accession>M0PGW3</accession>
<keyword evidence="2" id="KW-1185">Reference proteome</keyword>
<dbReference type="OrthoDB" id="379480at2157"/>
<organism evidence="1 2">
    <name type="scientific">Halorubrum aidingense JCM 13560</name>
    <dbReference type="NCBI Taxonomy" id="1230454"/>
    <lineage>
        <taxon>Archaea</taxon>
        <taxon>Methanobacteriati</taxon>
        <taxon>Methanobacteriota</taxon>
        <taxon>Stenosarchaea group</taxon>
        <taxon>Halobacteria</taxon>
        <taxon>Halobacteriales</taxon>
        <taxon>Haloferacaceae</taxon>
        <taxon>Halorubrum</taxon>
    </lineage>
</organism>
<gene>
    <name evidence="1" type="ORF">C461_04342</name>
</gene>
<sequence>MSEDTFEINFAAVAQFEFYSSNDSDRIESAFEDLYGESGETFGGPIMMSGGHWKRTIFSKNEDLPEQLSQFENIRTYLTPDKRHVYDAVTVGKLEQSTLQKILTADLDRVSSVVRGPVKALNEFTNDIPTIPEDQDDLPTILYVEPEEKLDIGRQEEGLDTDVTSSWLEAHREQLQRIKILLGQPISLVGGEDLLAPHSMGPGYIRQATILNTSATHEDTEKDVMGPLWLRRVENAIKPYYRADCWLNHRRRKIGEIDDQTHGTARIFDKDRDGNELDFYQSVEQDLESLREQWINQYTLIRDELADLDEGLPLESEEEPDPAHEIPLQPPARTHEPVSLYQNYEDHLASLFEVARADMDRIGDKLERVSQFIHDSVSAKTAASNIELQSEVKDLTRILTWLTLFLAAVGFLQLDVAIPL</sequence>
<protein>
    <submittedName>
        <fullName evidence="1">Uncharacterized protein</fullName>
    </submittedName>
</protein>
<evidence type="ECO:0000313" key="2">
    <source>
        <dbReference type="Proteomes" id="UP000011575"/>
    </source>
</evidence>
<evidence type="ECO:0000313" key="1">
    <source>
        <dbReference type="EMBL" id="EMA68829.1"/>
    </source>
</evidence>
<reference evidence="1 2" key="1">
    <citation type="journal article" date="2014" name="PLoS Genet.">
        <title>Phylogenetically driven sequencing of extremely halophilic archaea reveals strategies for static and dynamic osmo-response.</title>
        <authorList>
            <person name="Becker E.A."/>
            <person name="Seitzer P.M."/>
            <person name="Tritt A."/>
            <person name="Larsen D."/>
            <person name="Krusor M."/>
            <person name="Yao A.I."/>
            <person name="Wu D."/>
            <person name="Madern D."/>
            <person name="Eisen J.A."/>
            <person name="Darling A.E."/>
            <person name="Facciotti M.T."/>
        </authorList>
    </citation>
    <scope>NUCLEOTIDE SEQUENCE [LARGE SCALE GENOMIC DNA]</scope>
    <source>
        <strain evidence="1 2">JCM 13560</strain>
    </source>
</reference>
<dbReference type="EMBL" id="AOJI01000017">
    <property type="protein sequence ID" value="EMA68829.1"/>
    <property type="molecule type" value="Genomic_DNA"/>
</dbReference>
<proteinExistence type="predicted"/>
<comment type="caution">
    <text evidence="1">The sequence shown here is derived from an EMBL/GenBank/DDBJ whole genome shotgun (WGS) entry which is preliminary data.</text>
</comment>
<dbReference type="Proteomes" id="UP000011575">
    <property type="component" value="Unassembled WGS sequence"/>
</dbReference>